<dbReference type="AlphaFoldDB" id="A0A917F7S7"/>
<evidence type="ECO:0000259" key="3">
    <source>
        <dbReference type="PROSITE" id="PS51898"/>
    </source>
</evidence>
<accession>A0A917F7S7</accession>
<reference evidence="4" key="2">
    <citation type="submission" date="2020-09" db="EMBL/GenBank/DDBJ databases">
        <authorList>
            <person name="Sun Q."/>
            <person name="Sedlacek I."/>
        </authorList>
    </citation>
    <scope>NUCLEOTIDE SEQUENCE</scope>
    <source>
        <strain evidence="4">CCM 7897</strain>
    </source>
</reference>
<dbReference type="GO" id="GO:0003677">
    <property type="term" value="F:DNA binding"/>
    <property type="evidence" value="ECO:0007669"/>
    <property type="project" value="InterPro"/>
</dbReference>
<dbReference type="EMBL" id="BMCT01000001">
    <property type="protein sequence ID" value="GGF56354.1"/>
    <property type="molecule type" value="Genomic_DNA"/>
</dbReference>
<evidence type="ECO:0000256" key="2">
    <source>
        <dbReference type="ARBA" id="ARBA00023172"/>
    </source>
</evidence>
<dbReference type="RefSeq" id="WP_188576773.1">
    <property type="nucleotide sequence ID" value="NZ_BMCT01000001.1"/>
</dbReference>
<dbReference type="PANTHER" id="PTHR30349">
    <property type="entry name" value="PHAGE INTEGRASE-RELATED"/>
    <property type="match status" value="1"/>
</dbReference>
<protein>
    <submittedName>
        <fullName evidence="4">Integrase</fullName>
    </submittedName>
</protein>
<dbReference type="Pfam" id="PF00589">
    <property type="entry name" value="Phage_integrase"/>
    <property type="match status" value="1"/>
</dbReference>
<dbReference type="CDD" id="cd00796">
    <property type="entry name" value="INT_Rci_Hp1_C"/>
    <property type="match status" value="1"/>
</dbReference>
<reference evidence="4" key="1">
    <citation type="journal article" date="2014" name="Int. J. Syst. Evol. Microbiol.">
        <title>Complete genome sequence of Corynebacterium casei LMG S-19264T (=DSM 44701T), isolated from a smear-ripened cheese.</title>
        <authorList>
            <consortium name="US DOE Joint Genome Institute (JGI-PGF)"/>
            <person name="Walter F."/>
            <person name="Albersmeier A."/>
            <person name="Kalinowski J."/>
            <person name="Ruckert C."/>
        </authorList>
    </citation>
    <scope>NUCLEOTIDE SEQUENCE</scope>
    <source>
        <strain evidence="4">CCM 7897</strain>
    </source>
</reference>
<evidence type="ECO:0000256" key="1">
    <source>
        <dbReference type="ARBA" id="ARBA00022908"/>
    </source>
</evidence>
<keyword evidence="5" id="KW-1185">Reference proteome</keyword>
<proteinExistence type="predicted"/>
<dbReference type="PROSITE" id="PS51898">
    <property type="entry name" value="TYR_RECOMBINASE"/>
    <property type="match status" value="1"/>
</dbReference>
<keyword evidence="1" id="KW-0229">DNA integration</keyword>
<keyword evidence="2" id="KW-0233">DNA recombination</keyword>
<dbReference type="InterPro" id="IPR002104">
    <property type="entry name" value="Integrase_catalytic"/>
</dbReference>
<dbReference type="GO" id="GO:0015074">
    <property type="term" value="P:DNA integration"/>
    <property type="evidence" value="ECO:0007669"/>
    <property type="project" value="UniProtKB-KW"/>
</dbReference>
<feature type="domain" description="Tyr recombinase" evidence="3">
    <location>
        <begin position="175"/>
        <end position="352"/>
    </location>
</feature>
<dbReference type="Gene3D" id="1.10.443.10">
    <property type="entry name" value="Intergrase catalytic core"/>
    <property type="match status" value="1"/>
</dbReference>
<organism evidence="4 5">
    <name type="scientific">Azorhizobium oxalatiphilum</name>
    <dbReference type="NCBI Taxonomy" id="980631"/>
    <lineage>
        <taxon>Bacteria</taxon>
        <taxon>Pseudomonadati</taxon>
        <taxon>Pseudomonadota</taxon>
        <taxon>Alphaproteobacteria</taxon>
        <taxon>Hyphomicrobiales</taxon>
        <taxon>Xanthobacteraceae</taxon>
        <taxon>Azorhizobium</taxon>
    </lineage>
</organism>
<sequence>MGTIITRNRKDGSTGYHAQIVIKRDGRVQHRETRTFDRRQAAAAWLEGREKDLAKPGALERLKDADPPLSKAILRYTQESLKEIGTTKAQVLRAILEFPIADMACSRITSVELVEFAKAKIATGVVPLTVANYMSHLSAVFRVASAAWGFKLDMAEMEKARVVTARLGYTGKGMSRDRRPSLDELDKLLTHFSEVERRRPRAVPMTKVVVFALFSARRQDEIVRIAWEDLQEDGSRVLVRDMKNPGQKIGNDVWCDLPAEALAVIRSMPRRKSGPIFPYSRLAISANFTRACAFLGIEDLHFHDLRHEGVSRLFEMGNNIPHVAAVSGHRSWSSLKRYTHLQKTGDKYENWVWTSRLTRPSSGL</sequence>
<gene>
    <name evidence="4" type="ORF">GCM10007301_14980</name>
</gene>
<dbReference type="InterPro" id="IPR011010">
    <property type="entry name" value="DNA_brk_join_enz"/>
</dbReference>
<dbReference type="GO" id="GO:0006310">
    <property type="term" value="P:DNA recombination"/>
    <property type="evidence" value="ECO:0007669"/>
    <property type="project" value="UniProtKB-KW"/>
</dbReference>
<dbReference type="SUPFAM" id="SSF56349">
    <property type="entry name" value="DNA breaking-rejoining enzymes"/>
    <property type="match status" value="1"/>
</dbReference>
<evidence type="ECO:0000313" key="5">
    <source>
        <dbReference type="Proteomes" id="UP000606044"/>
    </source>
</evidence>
<dbReference type="InterPro" id="IPR050090">
    <property type="entry name" value="Tyrosine_recombinase_XerCD"/>
</dbReference>
<evidence type="ECO:0000313" key="4">
    <source>
        <dbReference type="EMBL" id="GGF56354.1"/>
    </source>
</evidence>
<name>A0A917F7S7_9HYPH</name>
<dbReference type="Proteomes" id="UP000606044">
    <property type="component" value="Unassembled WGS sequence"/>
</dbReference>
<dbReference type="InterPro" id="IPR013762">
    <property type="entry name" value="Integrase-like_cat_sf"/>
</dbReference>
<dbReference type="PANTHER" id="PTHR30349:SF94">
    <property type="entry name" value="INTEGRASE_RECOMBINASE HI_1414-RELATED"/>
    <property type="match status" value="1"/>
</dbReference>
<comment type="caution">
    <text evidence="4">The sequence shown here is derived from an EMBL/GenBank/DDBJ whole genome shotgun (WGS) entry which is preliminary data.</text>
</comment>